<evidence type="ECO:0000313" key="2">
    <source>
        <dbReference type="Proteomes" id="UP000036987"/>
    </source>
</evidence>
<gene>
    <name evidence="1" type="ORF">ZOSMA_176G00220</name>
</gene>
<dbReference type="AlphaFoldDB" id="A0A0K9PRQ4"/>
<dbReference type="EMBL" id="LFYR01000661">
    <property type="protein sequence ID" value="KMZ71743.1"/>
    <property type="molecule type" value="Genomic_DNA"/>
</dbReference>
<keyword evidence="2" id="KW-1185">Reference proteome</keyword>
<organism evidence="1 2">
    <name type="scientific">Zostera marina</name>
    <name type="common">Eelgrass</name>
    <dbReference type="NCBI Taxonomy" id="29655"/>
    <lineage>
        <taxon>Eukaryota</taxon>
        <taxon>Viridiplantae</taxon>
        <taxon>Streptophyta</taxon>
        <taxon>Embryophyta</taxon>
        <taxon>Tracheophyta</taxon>
        <taxon>Spermatophyta</taxon>
        <taxon>Magnoliopsida</taxon>
        <taxon>Liliopsida</taxon>
        <taxon>Zosteraceae</taxon>
        <taxon>Zostera</taxon>
    </lineage>
</organism>
<dbReference type="OrthoDB" id="974159at2759"/>
<comment type="caution">
    <text evidence="1">The sequence shown here is derived from an EMBL/GenBank/DDBJ whole genome shotgun (WGS) entry which is preliminary data.</text>
</comment>
<reference evidence="2" key="1">
    <citation type="journal article" date="2016" name="Nature">
        <title>The genome of the seagrass Zostera marina reveals angiosperm adaptation to the sea.</title>
        <authorList>
            <person name="Olsen J.L."/>
            <person name="Rouze P."/>
            <person name="Verhelst B."/>
            <person name="Lin Y.-C."/>
            <person name="Bayer T."/>
            <person name="Collen J."/>
            <person name="Dattolo E."/>
            <person name="De Paoli E."/>
            <person name="Dittami S."/>
            <person name="Maumus F."/>
            <person name="Michel G."/>
            <person name="Kersting A."/>
            <person name="Lauritano C."/>
            <person name="Lohaus R."/>
            <person name="Toepel M."/>
            <person name="Tonon T."/>
            <person name="Vanneste K."/>
            <person name="Amirebrahimi M."/>
            <person name="Brakel J."/>
            <person name="Bostroem C."/>
            <person name="Chovatia M."/>
            <person name="Grimwood J."/>
            <person name="Jenkins J.W."/>
            <person name="Jueterbock A."/>
            <person name="Mraz A."/>
            <person name="Stam W.T."/>
            <person name="Tice H."/>
            <person name="Bornberg-Bauer E."/>
            <person name="Green P.J."/>
            <person name="Pearson G.A."/>
            <person name="Procaccini G."/>
            <person name="Duarte C.M."/>
            <person name="Schmutz J."/>
            <person name="Reusch T.B.H."/>
            <person name="Van de Peer Y."/>
        </authorList>
    </citation>
    <scope>NUCLEOTIDE SEQUENCE [LARGE SCALE GENOMIC DNA]</scope>
    <source>
        <strain evidence="2">cv. Finnish</strain>
    </source>
</reference>
<sequence length="216" mass="24241">MVFFFCRSFLQRKSICSASTGTLPRWRKKGVPKKTATITPSSTAPVINVSPEMGLLIDRLCKDKFLEEDSFWKADCARFDPRKLNMYEHSMGFLKSAVDRFGCKNQEIAKWLSGKHLKEVVMTGCPSTDRKTVYATKRLRSFFGIHEDNVCSGCSLRSSCKFPNKTTGGQPKVILVDVLFVLIGYSLLLPPVSTSSPNHMFSVNKILREAISLSTK</sequence>
<accession>A0A0K9PRQ4</accession>
<dbReference type="Proteomes" id="UP000036987">
    <property type="component" value="Unassembled WGS sequence"/>
</dbReference>
<evidence type="ECO:0000313" key="1">
    <source>
        <dbReference type="EMBL" id="KMZ71743.1"/>
    </source>
</evidence>
<proteinExistence type="predicted"/>
<dbReference type="GO" id="GO:0003729">
    <property type="term" value="F:mRNA binding"/>
    <property type="evidence" value="ECO:0000318"/>
    <property type="project" value="GO_Central"/>
</dbReference>
<name>A0A0K9PRQ4_ZOSMR</name>
<protein>
    <submittedName>
        <fullName evidence="1">Uncharacterized protein</fullName>
    </submittedName>
</protein>
<dbReference type="GO" id="GO:0005737">
    <property type="term" value="C:cytoplasm"/>
    <property type="evidence" value="ECO:0000318"/>
    <property type="project" value="GO_Central"/>
</dbReference>